<evidence type="ECO:0000256" key="6">
    <source>
        <dbReference type="ARBA" id="ARBA00023277"/>
    </source>
</evidence>
<evidence type="ECO:0000256" key="2">
    <source>
        <dbReference type="ARBA" id="ARBA00008989"/>
    </source>
</evidence>
<dbReference type="GO" id="GO:0042132">
    <property type="term" value="F:fructose 1,6-bisphosphate 1-phosphatase activity"/>
    <property type="evidence" value="ECO:0007669"/>
    <property type="project" value="UniProtKB-EC"/>
</dbReference>
<comment type="cofactor">
    <cofactor evidence="8">
        <name>Mn(2+)</name>
        <dbReference type="ChEBI" id="CHEBI:29035"/>
    </cofactor>
</comment>
<feature type="binding site" evidence="8">
    <location>
        <position position="101"/>
    </location>
    <ligand>
        <name>Mn(2+)</name>
        <dbReference type="ChEBI" id="CHEBI:29035"/>
        <label>2</label>
    </ligand>
</feature>
<dbReference type="Proteomes" id="UP000034803">
    <property type="component" value="Unassembled WGS sequence"/>
</dbReference>
<evidence type="ECO:0000256" key="4">
    <source>
        <dbReference type="ARBA" id="ARBA00022801"/>
    </source>
</evidence>
<dbReference type="PIRSF" id="PIRSF004532">
    <property type="entry name" value="GlpX"/>
    <property type="match status" value="1"/>
</dbReference>
<comment type="catalytic activity">
    <reaction evidence="1">
        <text>beta-D-fructose 1,6-bisphosphate + H2O = beta-D-fructose 6-phosphate + phosphate</text>
        <dbReference type="Rhea" id="RHEA:11064"/>
        <dbReference type="ChEBI" id="CHEBI:15377"/>
        <dbReference type="ChEBI" id="CHEBI:32966"/>
        <dbReference type="ChEBI" id="CHEBI:43474"/>
        <dbReference type="ChEBI" id="CHEBI:57634"/>
        <dbReference type="EC" id="3.1.3.11"/>
    </reaction>
</comment>
<keyword evidence="5 8" id="KW-0464">Manganese</keyword>
<proteinExistence type="inferred from homology"/>
<comment type="similarity">
    <text evidence="2 7">Belongs to the FBPase class 2 family.</text>
</comment>
<dbReference type="NCBIfam" id="TIGR00330">
    <property type="entry name" value="glpX"/>
    <property type="match status" value="1"/>
</dbReference>
<dbReference type="Pfam" id="PF03320">
    <property type="entry name" value="FBPase_glpX"/>
    <property type="match status" value="1"/>
</dbReference>
<organism evidence="9 10">
    <name type="scientific">Candidatus Woesebacteria bacterium GW2011_GWC2_31_9</name>
    <dbReference type="NCBI Taxonomy" id="1618586"/>
    <lineage>
        <taxon>Bacteria</taxon>
        <taxon>Candidatus Woeseibacteriota</taxon>
    </lineage>
</organism>
<gene>
    <name evidence="9" type="ORF">UR21_C0004G0016</name>
</gene>
<feature type="binding site" evidence="8">
    <location>
        <position position="49"/>
    </location>
    <ligand>
        <name>Mn(2+)</name>
        <dbReference type="ChEBI" id="CHEBI:29035"/>
        <label>1</label>
    </ligand>
</feature>
<dbReference type="PANTHER" id="PTHR30447">
    <property type="entry name" value="FRUCTOSE-1,6-BISPHOSPHATASE CLASS 2"/>
    <property type="match status" value="1"/>
</dbReference>
<sequence length="341" mass="36580">MTKEITEHIEVVEKLSYIKVLTEKFNQTTQIAAIAAYEKSGLGNKEDADQAAVDVMRRLLNGMDICGIIEVGEGVKDKAPMLYIGELVGSGKGPGLSIAVDPVEGTTATAKLMSDAVSVLAVSERGGILRLPPELIYMDKIITGPQAKNSVDINAPAAKNLKNIAEALGKKISDLRIKVLDRPRNEKLIRDIRETGAKVASIDYGDLMPGIGTCIQGSDIHAVMGIGGAPEAVLIAAGVRCLNGGIQAKPWTDNKDTKKILEEKGFFLDNVYTEKGLVFGNLIIFCSTGITKGEILDGVRTFKGGIRTHSLVLAAHNGYSSAKFIDDTVITNVNEIEFRKQ</sequence>
<keyword evidence="6 7" id="KW-0119">Carbohydrate metabolism</keyword>
<keyword evidence="3 8" id="KW-0479">Metal-binding</keyword>
<dbReference type="GO" id="GO:0005829">
    <property type="term" value="C:cytosol"/>
    <property type="evidence" value="ECO:0007669"/>
    <property type="project" value="TreeGrafter"/>
</dbReference>
<keyword evidence="4" id="KW-0378">Hydrolase</keyword>
<dbReference type="GO" id="GO:0006071">
    <property type="term" value="P:glycerol metabolic process"/>
    <property type="evidence" value="ECO:0007669"/>
    <property type="project" value="InterPro"/>
</dbReference>
<feature type="binding site" evidence="8">
    <location>
        <position position="231"/>
    </location>
    <ligand>
        <name>Mn(2+)</name>
        <dbReference type="ChEBI" id="CHEBI:29035"/>
        <label>2</label>
    </ligand>
</feature>
<dbReference type="PANTHER" id="PTHR30447:SF0">
    <property type="entry name" value="FRUCTOSE-1,6-BISPHOSPHATASE 1 CLASS 2-RELATED"/>
    <property type="match status" value="1"/>
</dbReference>
<dbReference type="PATRIC" id="fig|1618586.3.peg.274"/>
<evidence type="ECO:0000256" key="5">
    <source>
        <dbReference type="ARBA" id="ARBA00023211"/>
    </source>
</evidence>
<dbReference type="EMBL" id="LBOI01000004">
    <property type="protein sequence ID" value="KKP31880.1"/>
    <property type="molecule type" value="Genomic_DNA"/>
</dbReference>
<dbReference type="GO" id="GO:0006094">
    <property type="term" value="P:gluconeogenesis"/>
    <property type="evidence" value="ECO:0007669"/>
    <property type="project" value="InterPro"/>
</dbReference>
<comment type="caution">
    <text evidence="9">The sequence shown here is derived from an EMBL/GenBank/DDBJ whole genome shotgun (WGS) entry which is preliminary data.</text>
</comment>
<protein>
    <recommendedName>
        <fullName evidence="7">Fructose-1,6-bisphosphatase</fullName>
    </recommendedName>
</protein>
<evidence type="ECO:0000256" key="1">
    <source>
        <dbReference type="ARBA" id="ARBA00001273"/>
    </source>
</evidence>
<feature type="binding site" evidence="8">
    <location>
        <position position="73"/>
    </location>
    <ligand>
        <name>Mn(2+)</name>
        <dbReference type="ChEBI" id="CHEBI:29035"/>
        <label>1</label>
    </ligand>
</feature>
<evidence type="ECO:0000313" key="9">
    <source>
        <dbReference type="EMBL" id="KKP31880.1"/>
    </source>
</evidence>
<dbReference type="SUPFAM" id="SSF56655">
    <property type="entry name" value="Carbohydrate phosphatase"/>
    <property type="match status" value="1"/>
</dbReference>
<name>A0A0G0AZA6_9BACT</name>
<evidence type="ECO:0000256" key="7">
    <source>
        <dbReference type="PIRNR" id="PIRNR004532"/>
    </source>
</evidence>
<evidence type="ECO:0000256" key="8">
    <source>
        <dbReference type="PIRSR" id="PIRSR004532-1"/>
    </source>
</evidence>
<dbReference type="AlphaFoldDB" id="A0A0G0AZA6"/>
<dbReference type="Gene3D" id="3.40.190.90">
    <property type="match status" value="1"/>
</dbReference>
<feature type="binding site" evidence="8">
    <location>
        <position position="104"/>
    </location>
    <ligand>
        <name>Mn(2+)</name>
        <dbReference type="ChEBI" id="CHEBI:29035"/>
        <label>2</label>
    </ligand>
</feature>
<dbReference type="InterPro" id="IPR004464">
    <property type="entry name" value="FBPase_class-2/SBPase"/>
</dbReference>
<dbReference type="GO" id="GO:0046872">
    <property type="term" value="F:metal ion binding"/>
    <property type="evidence" value="ECO:0007669"/>
    <property type="project" value="UniProtKB-KW"/>
</dbReference>
<accession>A0A0G0AZA6</accession>
<dbReference type="Gene3D" id="3.30.540.10">
    <property type="entry name" value="Fructose-1,6-Bisphosphatase, subunit A, domain 1"/>
    <property type="match status" value="1"/>
</dbReference>
<evidence type="ECO:0000313" key="10">
    <source>
        <dbReference type="Proteomes" id="UP000034803"/>
    </source>
</evidence>
<evidence type="ECO:0000256" key="3">
    <source>
        <dbReference type="ARBA" id="ARBA00022723"/>
    </source>
</evidence>
<dbReference type="GO" id="GO:0030388">
    <property type="term" value="P:fructose 1,6-bisphosphate metabolic process"/>
    <property type="evidence" value="ECO:0007669"/>
    <property type="project" value="TreeGrafter"/>
</dbReference>
<reference evidence="9 10" key="1">
    <citation type="journal article" date="2015" name="Nature">
        <title>rRNA introns, odd ribosomes, and small enigmatic genomes across a large radiation of phyla.</title>
        <authorList>
            <person name="Brown C.T."/>
            <person name="Hug L.A."/>
            <person name="Thomas B.C."/>
            <person name="Sharon I."/>
            <person name="Castelle C.J."/>
            <person name="Singh A."/>
            <person name="Wilkins M.J."/>
            <person name="Williams K.H."/>
            <person name="Banfield J.F."/>
        </authorList>
    </citation>
    <scope>NUCLEOTIDE SEQUENCE [LARGE SCALE GENOMIC DNA]</scope>
</reference>